<dbReference type="PANTHER" id="PTHR13117">
    <property type="entry name" value="ENDOPLASMIC RETICULUM MULTISPAN TRANSMEMBRANE PROTEIN-RELATED"/>
    <property type="match status" value="1"/>
</dbReference>
<comment type="similarity">
    <text evidence="3 10">Belongs to the RFT1 family.</text>
</comment>
<gene>
    <name evidence="12" type="ORF">BASA50_009628</name>
</gene>
<feature type="transmembrane region" description="Helical" evidence="10">
    <location>
        <begin position="601"/>
        <end position="625"/>
    </location>
</feature>
<feature type="transmembrane region" description="Helical" evidence="10">
    <location>
        <begin position="178"/>
        <end position="196"/>
    </location>
</feature>
<name>A0ABQ8F0F4_9FUNG</name>
<evidence type="ECO:0000256" key="9">
    <source>
        <dbReference type="ARBA" id="ARBA00045912"/>
    </source>
</evidence>
<evidence type="ECO:0000256" key="8">
    <source>
        <dbReference type="ARBA" id="ARBA00044793"/>
    </source>
</evidence>
<evidence type="ECO:0000256" key="7">
    <source>
        <dbReference type="ARBA" id="ARBA00023136"/>
    </source>
</evidence>
<feature type="region of interest" description="Disordered" evidence="11">
    <location>
        <begin position="1"/>
        <end position="34"/>
    </location>
</feature>
<accession>A0ABQ8F0F4</accession>
<feature type="transmembrane region" description="Helical" evidence="10">
    <location>
        <begin position="489"/>
        <end position="511"/>
    </location>
</feature>
<comment type="pathway">
    <text evidence="2">Protein modification; protein glycosylation.</text>
</comment>
<feature type="transmembrane region" description="Helical" evidence="10">
    <location>
        <begin position="242"/>
        <end position="261"/>
    </location>
</feature>
<evidence type="ECO:0000256" key="10">
    <source>
        <dbReference type="RuleBase" id="RU365067"/>
    </source>
</evidence>
<organism evidence="12 13">
    <name type="scientific">Batrachochytrium salamandrivorans</name>
    <dbReference type="NCBI Taxonomy" id="1357716"/>
    <lineage>
        <taxon>Eukaryota</taxon>
        <taxon>Fungi</taxon>
        <taxon>Fungi incertae sedis</taxon>
        <taxon>Chytridiomycota</taxon>
        <taxon>Chytridiomycota incertae sedis</taxon>
        <taxon>Chytridiomycetes</taxon>
        <taxon>Rhizophydiales</taxon>
        <taxon>Rhizophydiales incertae sedis</taxon>
        <taxon>Batrachochytrium</taxon>
    </lineage>
</organism>
<dbReference type="EMBL" id="JAFCIX010000438">
    <property type="protein sequence ID" value="KAH6589925.1"/>
    <property type="molecule type" value="Genomic_DNA"/>
</dbReference>
<keyword evidence="4 10" id="KW-0812">Transmembrane</keyword>
<evidence type="ECO:0000256" key="6">
    <source>
        <dbReference type="ARBA" id="ARBA00022989"/>
    </source>
</evidence>
<keyword evidence="7 10" id="KW-0472">Membrane</keyword>
<feature type="transmembrane region" description="Helical" evidence="10">
    <location>
        <begin position="414"/>
        <end position="434"/>
    </location>
</feature>
<dbReference type="Proteomes" id="UP001648503">
    <property type="component" value="Unassembled WGS sequence"/>
</dbReference>
<comment type="subcellular location">
    <subcellularLocation>
        <location evidence="1 10">Endoplasmic reticulum membrane</location>
        <topology evidence="1 10">Multi-pass membrane protein</topology>
    </subcellularLocation>
</comment>
<keyword evidence="6 10" id="KW-1133">Transmembrane helix</keyword>
<proteinExistence type="inferred from homology"/>
<dbReference type="Pfam" id="PF04506">
    <property type="entry name" value="Rft-1"/>
    <property type="match status" value="1"/>
</dbReference>
<evidence type="ECO:0000256" key="1">
    <source>
        <dbReference type="ARBA" id="ARBA00004477"/>
    </source>
</evidence>
<evidence type="ECO:0000256" key="4">
    <source>
        <dbReference type="ARBA" id="ARBA00022692"/>
    </source>
</evidence>
<sequence length="639" mass="71598">MHSSQHNARLTSVHGRLPTRLRKGNSQPTPVAVDANEQRAKIKEDVDKDVVPSRFLASTFQGARYMLLQQLMTRGLTFALNMFLIRISPVELLGVVDKLDLLMSTVLFVSRESIRMALLRNTLATNSAQLPVRKIPVTSHAPSRKPRDKSLDTDDTAASFKQTTSDNVKDQLAINMSFLPLVFGVAIATACLFYDMIDRFSSIGEFSNTKYIYLVSALVELAAEPSFILLQRNLFYSQRVKAEGAAFLTQCLTTVALFLYLKNNGESYVSVNNGVWAHACAQLVFSSVLFVGYTFFAWKTKLMKYWFPYPVNIGPNSSNSRVLLDSYYLKIAASFFFQGIIKHLLTVGDRLILVASGVGNSGQGTYRLVSDLGSLVARIVFQPIEETSRAFFSKSLTNPIAYTLPDILRESFQYLQTALQLHIILGGFFIFLAPNYTSLLLELYNKADPETSRVLSVYCTYVPIMGVNGILEAFFQGVGDDKAVRQQSYYMMGFWVVFVSTSHLLISVLRIGTSGLIVANIVNMLMRIIFSYHFARLFFTLDNPTGYLLTEKLRKDLANEFRVLLTPLALFPGNIKVWVLFGMSWLLTFFTSQAALTWGRLIGTVVHLSVGVICGVSLLGVLFYCEKDKLVARARRLVR</sequence>
<comment type="caution">
    <text evidence="10">Lacks conserved residue(s) required for the propagation of feature annotation.</text>
</comment>
<evidence type="ECO:0000256" key="5">
    <source>
        <dbReference type="ARBA" id="ARBA00022824"/>
    </source>
</evidence>
<comment type="caution">
    <text evidence="12">The sequence shown here is derived from an EMBL/GenBank/DDBJ whole genome shotgun (WGS) entry which is preliminary data.</text>
</comment>
<evidence type="ECO:0000313" key="13">
    <source>
        <dbReference type="Proteomes" id="UP001648503"/>
    </source>
</evidence>
<dbReference type="PANTHER" id="PTHR13117:SF5">
    <property type="entry name" value="PROTEIN RFT1 HOMOLOG"/>
    <property type="match status" value="1"/>
</dbReference>
<evidence type="ECO:0000256" key="3">
    <source>
        <dbReference type="ARBA" id="ARBA00010288"/>
    </source>
</evidence>
<dbReference type="InterPro" id="IPR007594">
    <property type="entry name" value="RFT1"/>
</dbReference>
<comment type="function">
    <text evidence="9 10">Intramembrane glycolipid transporter that operates in the biosynthetic pathway of dolichol-linked oligosaccharides, the glycan precursors employed in protein asparagine (N)-glycosylation. The sequential addition of sugars to dolichol pyrophosphate produces dolichol-linked oligosaccharides containing fourteen sugars, including two GlcNAcs, nine mannoses and three glucoses. Once assembled, the oligosaccharide is transferred from the lipid to nascent proteins by oligosaccharyltransferases. The assembly of dolichol-linked oligosaccharides begins on the cytosolic side of the endoplasmic reticulum membrane and finishes in its lumen. RFT1 could mediate the translocation of the cytosolically oriented intermediate DolPP-GlcNAc2Man5, produced by ALG11, into the ER lumen where dolichol-linked oligosaccharides assembly continues. However, the intramembrane lipid transporter activity could not be confirmed in vitro.</text>
</comment>
<feature type="compositionally biased region" description="Polar residues" evidence="11">
    <location>
        <begin position="1"/>
        <end position="10"/>
    </location>
</feature>
<feature type="transmembrane region" description="Helical" evidence="10">
    <location>
        <begin position="560"/>
        <end position="581"/>
    </location>
</feature>
<feature type="transmembrane region" description="Helical" evidence="10">
    <location>
        <begin position="454"/>
        <end position="477"/>
    </location>
</feature>
<evidence type="ECO:0000256" key="11">
    <source>
        <dbReference type="SAM" id="MobiDB-lite"/>
    </source>
</evidence>
<feature type="region of interest" description="Disordered" evidence="11">
    <location>
        <begin position="135"/>
        <end position="156"/>
    </location>
</feature>
<keyword evidence="10" id="KW-0813">Transport</keyword>
<evidence type="ECO:0000256" key="2">
    <source>
        <dbReference type="ARBA" id="ARBA00004922"/>
    </source>
</evidence>
<feature type="transmembrane region" description="Helical" evidence="10">
    <location>
        <begin position="276"/>
        <end position="298"/>
    </location>
</feature>
<protein>
    <recommendedName>
        <fullName evidence="8 10">Man(5)GlcNAc(2)-PP-dolichol translocation protein RFT1</fullName>
    </recommendedName>
</protein>
<keyword evidence="5 10" id="KW-0256">Endoplasmic reticulum</keyword>
<evidence type="ECO:0000313" key="12">
    <source>
        <dbReference type="EMBL" id="KAH6589925.1"/>
    </source>
</evidence>
<keyword evidence="13" id="KW-1185">Reference proteome</keyword>
<reference evidence="12 13" key="1">
    <citation type="submission" date="2021-02" db="EMBL/GenBank/DDBJ databases">
        <title>Variation within the Batrachochytrium salamandrivorans European outbreak.</title>
        <authorList>
            <person name="Kelly M."/>
            <person name="Pasmans F."/>
            <person name="Shea T.P."/>
            <person name="Munoz J.F."/>
            <person name="Carranza S."/>
            <person name="Cuomo C.A."/>
            <person name="Martel A."/>
        </authorList>
    </citation>
    <scope>NUCLEOTIDE SEQUENCE [LARGE SCALE GENOMIC DNA]</scope>
    <source>
        <strain evidence="12 13">AMFP18/2</strain>
    </source>
</reference>